<proteinExistence type="predicted"/>
<feature type="region of interest" description="Disordered" evidence="1">
    <location>
        <begin position="21"/>
        <end position="46"/>
    </location>
</feature>
<gene>
    <name evidence="2" type="ORF">PIB30_086854</name>
</gene>
<name>A0ABU6TVK1_9FABA</name>
<feature type="compositionally biased region" description="Basic residues" evidence="1">
    <location>
        <begin position="36"/>
        <end position="46"/>
    </location>
</feature>
<dbReference type="EMBL" id="JASCZI010092126">
    <property type="protein sequence ID" value="MED6151908.1"/>
    <property type="molecule type" value="Genomic_DNA"/>
</dbReference>
<evidence type="ECO:0000313" key="3">
    <source>
        <dbReference type="Proteomes" id="UP001341840"/>
    </source>
</evidence>
<organism evidence="2 3">
    <name type="scientific">Stylosanthes scabra</name>
    <dbReference type="NCBI Taxonomy" id="79078"/>
    <lineage>
        <taxon>Eukaryota</taxon>
        <taxon>Viridiplantae</taxon>
        <taxon>Streptophyta</taxon>
        <taxon>Embryophyta</taxon>
        <taxon>Tracheophyta</taxon>
        <taxon>Spermatophyta</taxon>
        <taxon>Magnoliopsida</taxon>
        <taxon>eudicotyledons</taxon>
        <taxon>Gunneridae</taxon>
        <taxon>Pentapetalae</taxon>
        <taxon>rosids</taxon>
        <taxon>fabids</taxon>
        <taxon>Fabales</taxon>
        <taxon>Fabaceae</taxon>
        <taxon>Papilionoideae</taxon>
        <taxon>50 kb inversion clade</taxon>
        <taxon>dalbergioids sensu lato</taxon>
        <taxon>Dalbergieae</taxon>
        <taxon>Pterocarpus clade</taxon>
        <taxon>Stylosanthes</taxon>
    </lineage>
</organism>
<comment type="caution">
    <text evidence="2">The sequence shown here is derived from an EMBL/GenBank/DDBJ whole genome shotgun (WGS) entry which is preliminary data.</text>
</comment>
<dbReference type="Proteomes" id="UP001341840">
    <property type="component" value="Unassembled WGS sequence"/>
</dbReference>
<evidence type="ECO:0000313" key="2">
    <source>
        <dbReference type="EMBL" id="MED6151908.1"/>
    </source>
</evidence>
<accession>A0ABU6TVK1</accession>
<keyword evidence="3" id="KW-1185">Reference proteome</keyword>
<protein>
    <submittedName>
        <fullName evidence="2">Uncharacterized protein</fullName>
    </submittedName>
</protein>
<reference evidence="2 3" key="1">
    <citation type="journal article" date="2023" name="Plants (Basel)">
        <title>Bridging the Gap: Combining Genomics and Transcriptomics Approaches to Understand Stylosanthes scabra, an Orphan Legume from the Brazilian Caatinga.</title>
        <authorList>
            <person name="Ferreira-Neto J.R.C."/>
            <person name="da Silva M.D."/>
            <person name="Binneck E."/>
            <person name="de Melo N.F."/>
            <person name="da Silva R.H."/>
            <person name="de Melo A.L.T.M."/>
            <person name="Pandolfi V."/>
            <person name="Bustamante F.O."/>
            <person name="Brasileiro-Vidal A.C."/>
            <person name="Benko-Iseppon A.M."/>
        </authorList>
    </citation>
    <scope>NUCLEOTIDE SEQUENCE [LARGE SCALE GENOMIC DNA]</scope>
    <source>
        <tissue evidence="2">Leaves</tissue>
    </source>
</reference>
<sequence>MAVIDVAAVFSSGRRIGLELGLEAPSSPSSNGLSRGTRKQQQQRRRFPIVSLAHKMEEEMSIEVDDTSTSIVSSAGSAIASSLLRRVSKFADMKGKEKFESSFFG</sequence>
<evidence type="ECO:0000256" key="1">
    <source>
        <dbReference type="SAM" id="MobiDB-lite"/>
    </source>
</evidence>